<dbReference type="Proteomes" id="UP000662939">
    <property type="component" value="Chromosome"/>
</dbReference>
<protein>
    <submittedName>
        <fullName evidence="2">Uncharacterized protein</fullName>
    </submittedName>
</protein>
<organism evidence="2 3">
    <name type="scientific">Natronoglycomyces albus</name>
    <dbReference type="NCBI Taxonomy" id="2811108"/>
    <lineage>
        <taxon>Bacteria</taxon>
        <taxon>Bacillati</taxon>
        <taxon>Actinomycetota</taxon>
        <taxon>Actinomycetes</taxon>
        <taxon>Glycomycetales</taxon>
        <taxon>Glycomycetaceae</taxon>
        <taxon>Natronoglycomyces</taxon>
    </lineage>
</organism>
<name>A0A895XHL0_9ACTN</name>
<feature type="region of interest" description="Disordered" evidence="1">
    <location>
        <begin position="108"/>
        <end position="132"/>
    </location>
</feature>
<dbReference type="EMBL" id="CP070496">
    <property type="protein sequence ID" value="QSB04417.1"/>
    <property type="molecule type" value="Genomic_DNA"/>
</dbReference>
<reference evidence="2" key="1">
    <citation type="submission" date="2021-02" db="EMBL/GenBank/DDBJ databases">
        <title>Natronoglycomyces albus gen. nov., sp. nov, a haloalkaliphilic actinobacterium from a soda solonchak soil.</title>
        <authorList>
            <person name="Sorokin D.Y."/>
            <person name="Khijniak T.V."/>
            <person name="Zakharycheva A.P."/>
            <person name="Boueva O.V."/>
            <person name="Ariskina E.V."/>
            <person name="Hahnke R.L."/>
            <person name="Bunk B."/>
            <person name="Sproer C."/>
            <person name="Schumann P."/>
            <person name="Evtushenko L.I."/>
            <person name="Kublanov I.V."/>
        </authorList>
    </citation>
    <scope>NUCLEOTIDE SEQUENCE</scope>
    <source>
        <strain evidence="2">DSM 106290</strain>
    </source>
</reference>
<evidence type="ECO:0000313" key="3">
    <source>
        <dbReference type="Proteomes" id="UP000662939"/>
    </source>
</evidence>
<dbReference type="AlphaFoldDB" id="A0A895XHL0"/>
<proteinExistence type="predicted"/>
<evidence type="ECO:0000313" key="2">
    <source>
        <dbReference type="EMBL" id="QSB04417.1"/>
    </source>
</evidence>
<dbReference type="RefSeq" id="WP_213170414.1">
    <property type="nucleotide sequence ID" value="NZ_CP070496.1"/>
</dbReference>
<sequence>MCPPGDDYVMEPDALNRAARQLLDLGSELRDRFRPVSSAGHDLADSADTGEFTAIARLARATDDWRSHRIPALRQHVKHAGQFLAVHAHQQVEVDEFSASMFRNLDSQLFPESTPNDLPAPTNDESVPLEAM</sequence>
<accession>A0A895XHL0</accession>
<evidence type="ECO:0000256" key="1">
    <source>
        <dbReference type="SAM" id="MobiDB-lite"/>
    </source>
</evidence>
<dbReference type="KEGG" id="nav:JQS30_11525"/>
<gene>
    <name evidence="2" type="ORF">JQS30_11525</name>
</gene>
<keyword evidence="3" id="KW-1185">Reference proteome</keyword>